<feature type="transmembrane region" description="Helical" evidence="1">
    <location>
        <begin position="38"/>
        <end position="60"/>
    </location>
</feature>
<proteinExistence type="predicted"/>
<feature type="transmembrane region" description="Helical" evidence="1">
    <location>
        <begin position="67"/>
        <end position="85"/>
    </location>
</feature>
<dbReference type="EMBL" id="LBFC01000018">
    <property type="protein sequence ID" value="ONN27028.1"/>
    <property type="molecule type" value="Genomic_DNA"/>
</dbReference>
<feature type="transmembrane region" description="Helical" evidence="1">
    <location>
        <begin position="7"/>
        <end position="32"/>
    </location>
</feature>
<sequence length="137" mass="15608">MKKFFLYFFSFLTLIPFVAPIIFSFVAFFSVGHFLYDYLMPVELVIFTLIGGIGTMFFAFNHQRKMIIIFIGIELLTILFAQLYSKFTGLSQGSTSFTGVHVFVISICIVLWHIFSILVSIESFKVVMGGKKVDSVK</sequence>
<accession>A0ABX3IK40</accession>
<evidence type="ECO:0000313" key="3">
    <source>
        <dbReference type="Proteomes" id="UP000242616"/>
    </source>
</evidence>
<protein>
    <submittedName>
        <fullName evidence="2">Uncharacterized protein</fullName>
    </submittedName>
</protein>
<reference evidence="2 3" key="1">
    <citation type="submission" date="2015-06" db="EMBL/GenBank/DDBJ databases">
        <title>Genome sequencing of Thermotogales isolates from hydrothermal vents.</title>
        <authorList>
            <person name="Haverkamp T.H."/>
            <person name="Kublanov I.V."/>
            <person name="Nesbo C.L."/>
        </authorList>
    </citation>
    <scope>NUCLEOTIDE SEQUENCE [LARGE SCALE GENOMIC DNA]</scope>
    <source>
        <strain evidence="3">ik275mar</strain>
    </source>
</reference>
<dbReference type="RefSeq" id="WP_075665797.1">
    <property type="nucleotide sequence ID" value="NZ_LBFC01000018.1"/>
</dbReference>
<name>A0ABX3IK40_9BACT</name>
<feature type="transmembrane region" description="Helical" evidence="1">
    <location>
        <begin position="97"/>
        <end position="121"/>
    </location>
</feature>
<keyword evidence="1" id="KW-0472">Membrane</keyword>
<evidence type="ECO:0000313" key="2">
    <source>
        <dbReference type="EMBL" id="ONN27028.1"/>
    </source>
</evidence>
<evidence type="ECO:0000256" key="1">
    <source>
        <dbReference type="SAM" id="Phobius"/>
    </source>
</evidence>
<gene>
    <name evidence="2" type="ORF">XJ44_04340</name>
</gene>
<comment type="caution">
    <text evidence="2">The sequence shown here is derived from an EMBL/GenBank/DDBJ whole genome shotgun (WGS) entry which is preliminary data.</text>
</comment>
<dbReference type="Proteomes" id="UP000242616">
    <property type="component" value="Unassembled WGS sequence"/>
</dbReference>
<organism evidence="2 3">
    <name type="scientific">Thermosipho affectus</name>
    <dbReference type="NCBI Taxonomy" id="660294"/>
    <lineage>
        <taxon>Bacteria</taxon>
        <taxon>Thermotogati</taxon>
        <taxon>Thermotogota</taxon>
        <taxon>Thermotogae</taxon>
        <taxon>Thermotogales</taxon>
        <taxon>Fervidobacteriaceae</taxon>
        <taxon>Thermosipho</taxon>
    </lineage>
</organism>
<keyword evidence="3" id="KW-1185">Reference proteome</keyword>
<keyword evidence="1" id="KW-0812">Transmembrane</keyword>
<keyword evidence="1" id="KW-1133">Transmembrane helix</keyword>